<evidence type="ECO:0000256" key="1">
    <source>
        <dbReference type="ARBA" id="ARBA00004606"/>
    </source>
</evidence>
<accession>H2Z5U0</accession>
<evidence type="ECO:0000256" key="6">
    <source>
        <dbReference type="ARBA" id="ARBA00022968"/>
    </source>
</evidence>
<proteinExistence type="inferred from homology"/>
<dbReference type="InParanoid" id="H2Z5U0"/>
<name>H2Z5U0_CIOSA</name>
<keyword evidence="5" id="KW-0812">Transmembrane</keyword>
<reference evidence="11" key="3">
    <citation type="submission" date="2025-09" db="UniProtKB">
        <authorList>
            <consortium name="Ensembl"/>
        </authorList>
    </citation>
    <scope>IDENTIFICATION</scope>
</reference>
<dbReference type="Gene3D" id="3.90.550.50">
    <property type="match status" value="1"/>
</dbReference>
<evidence type="ECO:0000256" key="7">
    <source>
        <dbReference type="ARBA" id="ARBA00022989"/>
    </source>
</evidence>
<comment type="similarity">
    <text evidence="2">Belongs to the glycosyltransferase 31 family.</text>
</comment>
<dbReference type="GO" id="GO:0016020">
    <property type="term" value="C:membrane"/>
    <property type="evidence" value="ECO:0007669"/>
    <property type="project" value="UniProtKB-SubCell"/>
</dbReference>
<evidence type="ECO:0000256" key="5">
    <source>
        <dbReference type="ARBA" id="ARBA00022692"/>
    </source>
</evidence>
<dbReference type="Ensembl" id="ENSCSAVT00000013101.1">
    <property type="protein sequence ID" value="ENSCSAVP00000012952.1"/>
    <property type="gene ID" value="ENSCSAVG00000007602.1"/>
</dbReference>
<evidence type="ECO:0000313" key="12">
    <source>
        <dbReference type="Proteomes" id="UP000007875"/>
    </source>
</evidence>
<organism evidence="11 12">
    <name type="scientific">Ciona savignyi</name>
    <name type="common">Pacific transparent sea squirt</name>
    <dbReference type="NCBI Taxonomy" id="51511"/>
    <lineage>
        <taxon>Eukaryota</taxon>
        <taxon>Metazoa</taxon>
        <taxon>Chordata</taxon>
        <taxon>Tunicata</taxon>
        <taxon>Ascidiacea</taxon>
        <taxon>Phlebobranchia</taxon>
        <taxon>Cionidae</taxon>
        <taxon>Ciona</taxon>
    </lineage>
</organism>
<dbReference type="PANTHER" id="PTHR10811">
    <property type="entry name" value="FRINGE-RELATED"/>
    <property type="match status" value="1"/>
</dbReference>
<dbReference type="GO" id="GO:0012505">
    <property type="term" value="C:endomembrane system"/>
    <property type="evidence" value="ECO:0007669"/>
    <property type="project" value="UniProtKB-SubCell"/>
</dbReference>
<dbReference type="InterPro" id="IPR003378">
    <property type="entry name" value="Fringe-like_glycosylTrfase"/>
</dbReference>
<dbReference type="GO" id="GO:0016757">
    <property type="term" value="F:glycosyltransferase activity"/>
    <property type="evidence" value="ECO:0007669"/>
    <property type="project" value="UniProtKB-KW"/>
</dbReference>
<dbReference type="Pfam" id="PF02434">
    <property type="entry name" value="Fringe"/>
    <property type="match status" value="1"/>
</dbReference>
<keyword evidence="7" id="KW-1133">Transmembrane helix</keyword>
<dbReference type="Proteomes" id="UP000007875">
    <property type="component" value="Unassembled WGS sequence"/>
</dbReference>
<keyword evidence="8" id="KW-0472">Membrane</keyword>
<keyword evidence="12" id="KW-1185">Reference proteome</keyword>
<evidence type="ECO:0000256" key="8">
    <source>
        <dbReference type="ARBA" id="ARBA00023136"/>
    </source>
</evidence>
<evidence type="ECO:0000313" key="11">
    <source>
        <dbReference type="Ensembl" id="ENSCSAVP00000012952.1"/>
    </source>
</evidence>
<dbReference type="STRING" id="51511.ENSCSAVP00000012952"/>
<dbReference type="OMA" id="PTANICK"/>
<evidence type="ECO:0000256" key="4">
    <source>
        <dbReference type="ARBA" id="ARBA00022679"/>
    </source>
</evidence>
<feature type="domain" description="Fringe-like glycosyltransferase" evidence="10">
    <location>
        <begin position="3"/>
        <end position="248"/>
    </location>
</feature>
<protein>
    <recommendedName>
        <fullName evidence="10">Fringe-like glycosyltransferase domain-containing protein</fullName>
    </recommendedName>
</protein>
<reference evidence="12" key="1">
    <citation type="submission" date="2003-08" db="EMBL/GenBank/DDBJ databases">
        <authorList>
            <person name="Birren B."/>
            <person name="Nusbaum C."/>
            <person name="Abebe A."/>
            <person name="Abouelleil A."/>
            <person name="Adekoya E."/>
            <person name="Ait-zahra M."/>
            <person name="Allen N."/>
            <person name="Allen T."/>
            <person name="An P."/>
            <person name="Anderson M."/>
            <person name="Anderson S."/>
            <person name="Arachchi H."/>
            <person name="Armbruster J."/>
            <person name="Bachantsang P."/>
            <person name="Baldwin J."/>
            <person name="Barry A."/>
            <person name="Bayul T."/>
            <person name="Blitshsteyn B."/>
            <person name="Bloom T."/>
            <person name="Blye J."/>
            <person name="Boguslavskiy L."/>
            <person name="Borowsky M."/>
            <person name="Boukhgalter B."/>
            <person name="Brunache A."/>
            <person name="Butler J."/>
            <person name="Calixte N."/>
            <person name="Calvo S."/>
            <person name="Camarata J."/>
            <person name="Campo K."/>
            <person name="Chang J."/>
            <person name="Cheshatsang Y."/>
            <person name="Citroen M."/>
            <person name="Collymore A."/>
            <person name="Considine T."/>
            <person name="Cook A."/>
            <person name="Cooke P."/>
            <person name="Corum B."/>
            <person name="Cuomo C."/>
            <person name="David R."/>
            <person name="Dawoe T."/>
            <person name="Degray S."/>
            <person name="Dodge S."/>
            <person name="Dooley K."/>
            <person name="Dorje P."/>
            <person name="Dorjee K."/>
            <person name="Dorris L."/>
            <person name="Duffey N."/>
            <person name="Dupes A."/>
            <person name="Elkins T."/>
            <person name="Engels R."/>
            <person name="Erickson J."/>
            <person name="Farina A."/>
            <person name="Faro S."/>
            <person name="Ferreira P."/>
            <person name="Fischer H."/>
            <person name="Fitzgerald M."/>
            <person name="Foley K."/>
            <person name="Gage D."/>
            <person name="Galagan J."/>
            <person name="Gearin G."/>
            <person name="Gnerre S."/>
            <person name="Gnirke A."/>
            <person name="Goyette A."/>
            <person name="Graham J."/>
            <person name="Grandbois E."/>
            <person name="Gyaltsen K."/>
            <person name="Hafez N."/>
            <person name="Hagopian D."/>
            <person name="Hagos B."/>
            <person name="Hall J."/>
            <person name="Hatcher B."/>
            <person name="Heller A."/>
            <person name="Higgins H."/>
            <person name="Honan T."/>
            <person name="Horn A."/>
            <person name="Houde N."/>
            <person name="Hughes L."/>
            <person name="Hulme W."/>
            <person name="Husby E."/>
            <person name="Iliev I."/>
            <person name="Jaffe D."/>
            <person name="Jones C."/>
            <person name="Kamal M."/>
            <person name="Kamat A."/>
            <person name="Kamvysselis M."/>
            <person name="Karlsson E."/>
            <person name="Kells C."/>
            <person name="Kieu A."/>
            <person name="Kisner P."/>
            <person name="Kodira C."/>
            <person name="Kulbokas E."/>
            <person name="Labutti K."/>
            <person name="Lama D."/>
            <person name="Landers T."/>
            <person name="Leger J."/>
            <person name="Levine S."/>
            <person name="Lewis D."/>
            <person name="Lewis T."/>
            <person name="Lindblad-toh K."/>
            <person name="Liu X."/>
            <person name="Lokyitsang T."/>
            <person name="Lokyitsang Y."/>
            <person name="Lucien O."/>
            <person name="Lui A."/>
            <person name="Ma L.J."/>
            <person name="Mabbitt R."/>
            <person name="Macdonald J."/>
            <person name="Maclean C."/>
            <person name="Major J."/>
            <person name="Manning J."/>
            <person name="Marabella R."/>
            <person name="Maru K."/>
            <person name="Matthews C."/>
            <person name="Mauceli E."/>
            <person name="Mccarthy M."/>
            <person name="Mcdonough S."/>
            <person name="Mcghee T."/>
            <person name="Meldrim J."/>
            <person name="Meneus L."/>
            <person name="Mesirov J."/>
            <person name="Mihalev A."/>
            <person name="Mihova T."/>
            <person name="Mikkelsen T."/>
            <person name="Mlenga V."/>
            <person name="Moru K."/>
            <person name="Mozes J."/>
            <person name="Mulrain L."/>
            <person name="Munson G."/>
            <person name="Naylor J."/>
            <person name="Newes C."/>
            <person name="Nguyen C."/>
            <person name="Nguyen N."/>
            <person name="Nguyen T."/>
            <person name="Nicol R."/>
            <person name="Nielsen C."/>
            <person name="Nizzari M."/>
            <person name="Norbu C."/>
            <person name="Norbu N."/>
            <person name="O'donnell P."/>
            <person name="Okoawo O."/>
            <person name="O'leary S."/>
            <person name="Omotosho B."/>
            <person name="O'neill K."/>
            <person name="Osman S."/>
            <person name="Parker S."/>
            <person name="Perrin D."/>
            <person name="Phunkhang P."/>
            <person name="Piqani B."/>
            <person name="Purcell S."/>
            <person name="Rachupka T."/>
            <person name="Ramasamy U."/>
            <person name="Rameau R."/>
            <person name="Ray V."/>
            <person name="Raymond C."/>
            <person name="Retta R."/>
            <person name="Richardson S."/>
            <person name="Rise C."/>
            <person name="Rodriguez J."/>
            <person name="Rogers J."/>
            <person name="Rogov P."/>
            <person name="Rutman M."/>
            <person name="Schupbach R."/>
            <person name="Seaman C."/>
            <person name="Settipalli S."/>
            <person name="Sharpe T."/>
            <person name="Sheridan J."/>
            <person name="Sherpa N."/>
            <person name="Shi J."/>
            <person name="Smirnov S."/>
            <person name="Smith C."/>
            <person name="Sougnez C."/>
            <person name="Spencer B."/>
            <person name="Stalker J."/>
            <person name="Stange-thomann N."/>
            <person name="Stavropoulos S."/>
            <person name="Stetson K."/>
            <person name="Stone C."/>
            <person name="Stone S."/>
            <person name="Stubbs M."/>
            <person name="Talamas J."/>
            <person name="Tchuinga P."/>
            <person name="Tenzing P."/>
            <person name="Tesfaye S."/>
            <person name="Theodore J."/>
            <person name="Thoulutsang Y."/>
            <person name="Topham K."/>
            <person name="Towey S."/>
            <person name="Tsamla T."/>
            <person name="Tsomo N."/>
            <person name="Vallee D."/>
            <person name="Vassiliev H."/>
            <person name="Venkataraman V."/>
            <person name="Vinson J."/>
            <person name="Vo A."/>
            <person name="Wade C."/>
            <person name="Wang S."/>
            <person name="Wangchuk T."/>
            <person name="Wangdi T."/>
            <person name="Whittaker C."/>
            <person name="Wilkinson J."/>
            <person name="Wu Y."/>
            <person name="Wyman D."/>
            <person name="Yadav S."/>
            <person name="Yang S."/>
            <person name="Yang X."/>
            <person name="Yeager S."/>
            <person name="Yee E."/>
            <person name="Young G."/>
            <person name="Zainoun J."/>
            <person name="Zembeck L."/>
            <person name="Zimmer A."/>
            <person name="Zody M."/>
            <person name="Lander E."/>
        </authorList>
    </citation>
    <scope>NUCLEOTIDE SEQUENCE [LARGE SCALE GENOMIC DNA]</scope>
</reference>
<evidence type="ECO:0000256" key="2">
    <source>
        <dbReference type="ARBA" id="ARBA00008661"/>
    </source>
</evidence>
<keyword evidence="3" id="KW-0328">Glycosyltransferase</keyword>
<evidence type="ECO:0000256" key="9">
    <source>
        <dbReference type="ARBA" id="ARBA00037847"/>
    </source>
</evidence>
<dbReference type="GeneTree" id="ENSGT00940000164195"/>
<comment type="subcellular location">
    <subcellularLocation>
        <location evidence="9">Endomembrane system</location>
        <topology evidence="9">Single-pass membrane protein</topology>
    </subcellularLocation>
    <subcellularLocation>
        <location evidence="1">Membrane</location>
        <topology evidence="1">Single-pass type II membrane protein</topology>
    </subcellularLocation>
</comment>
<evidence type="ECO:0000256" key="3">
    <source>
        <dbReference type="ARBA" id="ARBA00022676"/>
    </source>
</evidence>
<sequence length="264" mass="30210">MEDVTLDDIFISIKTSEKFHQTRIVHIMKTWFNLAKKQTYIFTDGDDVQLNHTANGHLVNTHCGTGRGYSNLGCKMGTEYDTFLSTGKKWWCRFDDDNYVNPTRLLEVIKGFNWTSDIYVGRLSVDYLHTDYQGKTYCYQFAQGGAGCCISRPLALKMKPWCGREALVNTQNQAAMSDDCALGFIITALLKVDIILSDFFHSDYENLTSINPNTFYKQVSLGWSNTNKIDLNNGSQSKVFNEEQDPSRFYSLHCMLYPSTDFCK</sequence>
<keyword evidence="4" id="KW-0808">Transferase</keyword>
<dbReference type="AlphaFoldDB" id="H2Z5U0"/>
<reference evidence="11" key="2">
    <citation type="submission" date="2025-08" db="UniProtKB">
        <authorList>
            <consortium name="Ensembl"/>
        </authorList>
    </citation>
    <scope>IDENTIFICATION</scope>
</reference>
<evidence type="ECO:0000259" key="10">
    <source>
        <dbReference type="Pfam" id="PF02434"/>
    </source>
</evidence>
<dbReference type="HOGENOM" id="CLU_056611_1_0_1"/>
<keyword evidence="6" id="KW-0735">Signal-anchor</keyword>